<dbReference type="InterPro" id="IPR025736">
    <property type="entry name" value="PucR_C-HTH_dom"/>
</dbReference>
<proteinExistence type="predicted"/>
<feature type="domain" description="Purine catabolism PurC-like" evidence="1">
    <location>
        <begin position="10"/>
        <end position="130"/>
    </location>
</feature>
<dbReference type="Gene3D" id="1.10.10.2840">
    <property type="entry name" value="PucR C-terminal helix-turn-helix domain"/>
    <property type="match status" value="1"/>
</dbReference>
<keyword evidence="4" id="KW-1185">Reference proteome</keyword>
<evidence type="ECO:0000313" key="4">
    <source>
        <dbReference type="Proteomes" id="UP000240542"/>
    </source>
</evidence>
<dbReference type="AlphaFoldDB" id="A0A2P8CT14"/>
<reference evidence="3 4" key="1">
    <citation type="submission" date="2018-03" db="EMBL/GenBank/DDBJ databases">
        <title>Genomic Encyclopedia of Archaeal and Bacterial Type Strains, Phase II (KMG-II): from individual species to whole genera.</title>
        <authorList>
            <person name="Goeker M."/>
        </authorList>
    </citation>
    <scope>NUCLEOTIDE SEQUENCE [LARGE SCALE GENOMIC DNA]</scope>
    <source>
        <strain evidence="3 4">DSM 45312</strain>
    </source>
</reference>
<evidence type="ECO:0000259" key="2">
    <source>
        <dbReference type="Pfam" id="PF13556"/>
    </source>
</evidence>
<evidence type="ECO:0000259" key="1">
    <source>
        <dbReference type="Pfam" id="PF07905"/>
    </source>
</evidence>
<name>A0A2P8CT14_9ACTN</name>
<gene>
    <name evidence="3" type="ORF">CLV63_13052</name>
</gene>
<sequence length="547" mass="57865">MPTMPTLGAILDLPILRQGRPEVLSGADALSRAVRWVHVSELDEFSALLQGGELVLTTGLGLGSDTDSQQRYVHGLDRVGACGVVLELGRRFTEPPAGLRRAGQRLGFPVVVLHRPIRFVEVTEQVHSAIVADQLQRLRFSHDVHRTFSSLSAEHTSIPRILAHTRALAGAPVVLEDMGHRVLDYDLGDAPAATALRHWERRSRDAADTGVSRPLGNERWTAARVESAGQAWGRLIVLGSGPLDDADAAMLLERAAQALALARLLERDRQGVEQRAHSGFLSELLGGRGGAAADLGARAAALGLPSGARFTALTLARRGATAGPPPVEPITAGLGDTRVAEAAAAAARGLRVPALVGSLALGSVHVLVSHAEAAHADRDLDRLAAAVHDRLAALPESTGEWVIGAARPAGTLGDAGRRLAESAHIARAAATLPERGAARPIHRTEDVRLRGLIALLHDDPRVEAFAAAELAPLRDHDAEHGTALFGLLTAFVRSGGNKTRLARAAHLSRAALYHRLASIEEVLGVDLADPETVTSLHVAVLVHEMRT</sequence>
<accession>A0A2P8CT14</accession>
<dbReference type="Proteomes" id="UP000240542">
    <property type="component" value="Unassembled WGS sequence"/>
</dbReference>
<dbReference type="PANTHER" id="PTHR33744">
    <property type="entry name" value="CARBOHYDRATE DIACID REGULATOR"/>
    <property type="match status" value="1"/>
</dbReference>
<feature type="domain" description="PucR C-terminal helix-turn-helix" evidence="2">
    <location>
        <begin position="487"/>
        <end position="541"/>
    </location>
</feature>
<dbReference type="Pfam" id="PF07905">
    <property type="entry name" value="PucR"/>
    <property type="match status" value="1"/>
</dbReference>
<dbReference type="Pfam" id="PF13556">
    <property type="entry name" value="HTH_30"/>
    <property type="match status" value="1"/>
</dbReference>
<protein>
    <submittedName>
        <fullName evidence="3">Purine catabolism regulator</fullName>
    </submittedName>
</protein>
<evidence type="ECO:0000313" key="3">
    <source>
        <dbReference type="EMBL" id="PSK88090.1"/>
    </source>
</evidence>
<dbReference type="InterPro" id="IPR042070">
    <property type="entry name" value="PucR_C-HTH_sf"/>
</dbReference>
<dbReference type="RefSeq" id="WP_106586490.1">
    <property type="nucleotide sequence ID" value="NZ_PYGA01000030.1"/>
</dbReference>
<dbReference type="InterPro" id="IPR051448">
    <property type="entry name" value="CdaR-like_regulators"/>
</dbReference>
<dbReference type="OrthoDB" id="2973014at2"/>
<comment type="caution">
    <text evidence="3">The sequence shown here is derived from an EMBL/GenBank/DDBJ whole genome shotgun (WGS) entry which is preliminary data.</text>
</comment>
<dbReference type="InterPro" id="IPR012914">
    <property type="entry name" value="PucR_dom"/>
</dbReference>
<organism evidence="3 4">
    <name type="scientific">Murinocardiopsis flavida</name>
    <dbReference type="NCBI Taxonomy" id="645275"/>
    <lineage>
        <taxon>Bacteria</taxon>
        <taxon>Bacillati</taxon>
        <taxon>Actinomycetota</taxon>
        <taxon>Actinomycetes</taxon>
        <taxon>Streptosporangiales</taxon>
        <taxon>Nocardiopsidaceae</taxon>
        <taxon>Murinocardiopsis</taxon>
    </lineage>
</organism>
<dbReference type="PANTHER" id="PTHR33744:SF1">
    <property type="entry name" value="DNA-BINDING TRANSCRIPTIONAL ACTIVATOR ADER"/>
    <property type="match status" value="1"/>
</dbReference>
<dbReference type="EMBL" id="PYGA01000030">
    <property type="protein sequence ID" value="PSK88090.1"/>
    <property type="molecule type" value="Genomic_DNA"/>
</dbReference>